<dbReference type="InterPro" id="IPR020103">
    <property type="entry name" value="PsdUridine_synth_cat_dom_sf"/>
</dbReference>
<dbReference type="GO" id="GO:0003723">
    <property type="term" value="F:RNA binding"/>
    <property type="evidence" value="ECO:0007669"/>
    <property type="project" value="InterPro"/>
</dbReference>
<evidence type="ECO:0000256" key="1">
    <source>
        <dbReference type="ARBA" id="ARBA00023235"/>
    </source>
</evidence>
<organism evidence="2 3">
    <name type="scientific">Alloyangia pacifica</name>
    <dbReference type="NCBI Taxonomy" id="311180"/>
    <lineage>
        <taxon>Bacteria</taxon>
        <taxon>Pseudomonadati</taxon>
        <taxon>Pseudomonadota</taxon>
        <taxon>Alphaproteobacteria</taxon>
        <taxon>Rhodobacterales</taxon>
        <taxon>Roseobacteraceae</taxon>
        <taxon>Alloyangia</taxon>
    </lineage>
</organism>
<proteinExistence type="predicted"/>
<dbReference type="PANTHER" id="PTHR47683:SF2">
    <property type="entry name" value="RNA-BINDING S4 DOMAIN-CONTAINING PROTEIN"/>
    <property type="match status" value="1"/>
</dbReference>
<keyword evidence="3" id="KW-1185">Reference proteome</keyword>
<gene>
    <name evidence="2" type="ORF">SAMN04488050_1275</name>
</gene>
<name>A0A1I6WLU9_9RHOB</name>
<dbReference type="GO" id="GO:0006396">
    <property type="term" value="P:RNA processing"/>
    <property type="evidence" value="ECO:0007669"/>
    <property type="project" value="UniProtKB-ARBA"/>
</dbReference>
<evidence type="ECO:0000313" key="2">
    <source>
        <dbReference type="EMBL" id="SFT26959.1"/>
    </source>
</evidence>
<dbReference type="GO" id="GO:0009982">
    <property type="term" value="F:pseudouridine synthase activity"/>
    <property type="evidence" value="ECO:0007669"/>
    <property type="project" value="InterPro"/>
</dbReference>
<dbReference type="PANTHER" id="PTHR47683">
    <property type="entry name" value="PSEUDOURIDINE SYNTHASE FAMILY PROTEIN-RELATED"/>
    <property type="match status" value="1"/>
</dbReference>
<dbReference type="InterPro" id="IPR000748">
    <property type="entry name" value="PsdUridine_synth_RsuA/RluB/E/F"/>
</dbReference>
<dbReference type="Gene3D" id="3.30.70.1560">
    <property type="entry name" value="Alpha-L RNA-binding motif"/>
    <property type="match status" value="1"/>
</dbReference>
<dbReference type="Gene3D" id="3.30.70.580">
    <property type="entry name" value="Pseudouridine synthase I, catalytic domain, N-terminal subdomain"/>
    <property type="match status" value="1"/>
</dbReference>
<dbReference type="EMBL" id="FOZW01000027">
    <property type="protein sequence ID" value="SFT26959.1"/>
    <property type="molecule type" value="Genomic_DNA"/>
</dbReference>
<dbReference type="InterPro" id="IPR020094">
    <property type="entry name" value="TruA/RsuA/RluB/E/F_N"/>
</dbReference>
<dbReference type="InterPro" id="IPR050343">
    <property type="entry name" value="RsuA_PseudoU_synthase"/>
</dbReference>
<sequence length="169" mass="18724">MLILFSKPYGALGQFTPEGGHPSLADQIDLPGVWLDRDSEGLLPLTDDGRLQARIADPKFKTYLLQVEGLPDEAALDRLRKGVPLKDGSTRPAKARLVAEPPWLWPRTPPIRVCKAIPESGLELTITEGRNRQVRRMTAAISHPTLRLIRWSVGDCTLDGLGRGDWRTA</sequence>
<accession>A0A1I6WLU9</accession>
<keyword evidence="1" id="KW-0413">Isomerase</keyword>
<dbReference type="GO" id="GO:0001522">
    <property type="term" value="P:pseudouridine synthesis"/>
    <property type="evidence" value="ECO:0007669"/>
    <property type="project" value="InterPro"/>
</dbReference>
<dbReference type="InterPro" id="IPR042092">
    <property type="entry name" value="PsdUridine_s_RsuA/RluB/E/F_cat"/>
</dbReference>
<evidence type="ECO:0000313" key="3">
    <source>
        <dbReference type="Proteomes" id="UP000199392"/>
    </source>
</evidence>
<dbReference type="SUPFAM" id="SSF55120">
    <property type="entry name" value="Pseudouridine synthase"/>
    <property type="match status" value="1"/>
</dbReference>
<dbReference type="GO" id="GO:0140098">
    <property type="term" value="F:catalytic activity, acting on RNA"/>
    <property type="evidence" value="ECO:0007669"/>
    <property type="project" value="UniProtKB-ARBA"/>
</dbReference>
<protein>
    <submittedName>
        <fullName evidence="2">Ribosomal large subunit pseudouridine synthase E</fullName>
    </submittedName>
</protein>
<dbReference type="RefSeq" id="WP_092431364.1">
    <property type="nucleotide sequence ID" value="NZ_FNCL01000031.1"/>
</dbReference>
<dbReference type="STRING" id="311180.SAMN04488050_1275"/>
<dbReference type="Proteomes" id="UP000199392">
    <property type="component" value="Unassembled WGS sequence"/>
</dbReference>
<dbReference type="OrthoDB" id="9807213at2"/>
<reference evidence="3" key="1">
    <citation type="submission" date="2016-10" db="EMBL/GenBank/DDBJ databases">
        <authorList>
            <person name="Varghese N."/>
            <person name="Submissions S."/>
        </authorList>
    </citation>
    <scope>NUCLEOTIDE SEQUENCE [LARGE SCALE GENOMIC DNA]</scope>
    <source>
        <strain evidence="3">DSM 26894</strain>
    </source>
</reference>
<dbReference type="NCBIfam" id="TIGR00093">
    <property type="entry name" value="pseudouridine synthase"/>
    <property type="match status" value="1"/>
</dbReference>
<dbReference type="AlphaFoldDB" id="A0A1I6WLU9"/>